<comment type="caution">
    <text evidence="1">The sequence shown here is derived from an EMBL/GenBank/DDBJ whole genome shotgun (WGS) entry which is preliminary data.</text>
</comment>
<protein>
    <submittedName>
        <fullName evidence="1">Uncharacterized protein</fullName>
    </submittedName>
</protein>
<evidence type="ECO:0000313" key="1">
    <source>
        <dbReference type="EMBL" id="MFD1846998.1"/>
    </source>
</evidence>
<sequence>MRALQLLRGVAVIVPLGLLIGCGDGGNQRQGANDPAAQMRPALLEISTSPTSPGETIEVRFPQETDRGIAWVLEEQSGNDWRVLYYLGAALDNNDSFSSPSWWSVDDNEGKAVPDIGVNGPGPDTLAIPDSIDPGTYRLCTANSVKNICTMLDINEQG</sequence>
<reference evidence="2" key="1">
    <citation type="journal article" date="2019" name="Int. J. Syst. Evol. Microbiol.">
        <title>The Global Catalogue of Microorganisms (GCM) 10K type strain sequencing project: providing services to taxonomists for standard genome sequencing and annotation.</title>
        <authorList>
            <consortium name="The Broad Institute Genomics Platform"/>
            <consortium name="The Broad Institute Genome Sequencing Center for Infectious Disease"/>
            <person name="Wu L."/>
            <person name="Ma J."/>
        </authorList>
    </citation>
    <scope>NUCLEOTIDE SEQUENCE [LARGE SCALE GENOMIC DNA]</scope>
    <source>
        <strain evidence="2">JCM 11496</strain>
    </source>
</reference>
<dbReference type="Proteomes" id="UP001597307">
    <property type="component" value="Unassembled WGS sequence"/>
</dbReference>
<gene>
    <name evidence="1" type="ORF">ACFSFX_10355</name>
</gene>
<evidence type="ECO:0000313" key="2">
    <source>
        <dbReference type="Proteomes" id="UP001597307"/>
    </source>
</evidence>
<name>A0ABW4Q8F7_9MICC</name>
<keyword evidence="2" id="KW-1185">Reference proteome</keyword>
<organism evidence="1 2">
    <name type="scientific">Arthrobacter flavus</name>
    <dbReference type="NCBI Taxonomy" id="95172"/>
    <lineage>
        <taxon>Bacteria</taxon>
        <taxon>Bacillati</taxon>
        <taxon>Actinomycetota</taxon>
        <taxon>Actinomycetes</taxon>
        <taxon>Micrococcales</taxon>
        <taxon>Micrococcaceae</taxon>
        <taxon>Arthrobacter</taxon>
    </lineage>
</organism>
<accession>A0ABW4Q8F7</accession>
<dbReference type="RefSeq" id="WP_343882482.1">
    <property type="nucleotide sequence ID" value="NZ_BAAAIJ010000067.1"/>
</dbReference>
<dbReference type="EMBL" id="JBHUGA010000038">
    <property type="protein sequence ID" value="MFD1846998.1"/>
    <property type="molecule type" value="Genomic_DNA"/>
</dbReference>
<dbReference type="PROSITE" id="PS51257">
    <property type="entry name" value="PROKAR_LIPOPROTEIN"/>
    <property type="match status" value="1"/>
</dbReference>
<proteinExistence type="predicted"/>